<reference evidence="15 16" key="1">
    <citation type="journal article" date="2010" name="J. Bacteriol.">
        <title>Complete genome sequence of the thermophilic, obligately chemolithoautotrophic hydrogen-oxidizing bacterium Hydrogenobacter thermophilus TK-6.</title>
        <authorList>
            <person name="Arai H."/>
            <person name="Kanbe H."/>
            <person name="Ishii M."/>
            <person name="Igarashi Y."/>
        </authorList>
    </citation>
    <scope>NUCLEOTIDE SEQUENCE [LARGE SCALE GENOMIC DNA]</scope>
    <source>
        <strain evidence="16">DSM 6534 / IAM 12695 / TK-6</strain>
    </source>
</reference>
<evidence type="ECO:0000256" key="2">
    <source>
        <dbReference type="ARBA" id="ARBA00004651"/>
    </source>
</evidence>
<feature type="transmembrane region" description="Helical" evidence="13">
    <location>
        <begin position="128"/>
        <end position="152"/>
    </location>
</feature>
<dbReference type="KEGG" id="hth:HTH_0487"/>
<dbReference type="CDD" id="cd06158">
    <property type="entry name" value="S2P-M50_like_1"/>
    <property type="match status" value="1"/>
</dbReference>
<accession>D3DGJ9</accession>
<comment type="similarity">
    <text evidence="3">Belongs to the peptidase M50B family.</text>
</comment>
<feature type="transmembrane region" description="Helical" evidence="13">
    <location>
        <begin position="6"/>
        <end position="29"/>
    </location>
</feature>
<dbReference type="InterPro" id="IPR008915">
    <property type="entry name" value="Peptidase_M50"/>
</dbReference>
<evidence type="ECO:0000313" key="16">
    <source>
        <dbReference type="Proteomes" id="UP000002574"/>
    </source>
</evidence>
<keyword evidence="9" id="KW-0862">Zinc</keyword>
<dbReference type="PANTHER" id="PTHR35864:SF1">
    <property type="entry name" value="ZINC METALLOPROTEASE YWHC-RELATED"/>
    <property type="match status" value="1"/>
</dbReference>
<dbReference type="InterPro" id="IPR052348">
    <property type="entry name" value="Metallopeptidase_M50B"/>
</dbReference>
<keyword evidence="10 13" id="KW-1133">Transmembrane helix</keyword>
<evidence type="ECO:0000256" key="7">
    <source>
        <dbReference type="ARBA" id="ARBA00022723"/>
    </source>
</evidence>
<keyword evidence="16" id="KW-1185">Reference proteome</keyword>
<name>D3DGJ9_HYDTT</name>
<dbReference type="GO" id="GO:0005886">
    <property type="term" value="C:plasma membrane"/>
    <property type="evidence" value="ECO:0007669"/>
    <property type="project" value="UniProtKB-SubCell"/>
</dbReference>
<evidence type="ECO:0000256" key="1">
    <source>
        <dbReference type="ARBA" id="ARBA00001947"/>
    </source>
</evidence>
<evidence type="ECO:0000256" key="5">
    <source>
        <dbReference type="ARBA" id="ARBA00022670"/>
    </source>
</evidence>
<keyword evidence="12 13" id="KW-0472">Membrane</keyword>
<dbReference type="Proteomes" id="UP000002574">
    <property type="component" value="Chromosome"/>
</dbReference>
<dbReference type="EMBL" id="AP011112">
    <property type="protein sequence ID" value="BAI68951.1"/>
    <property type="molecule type" value="Genomic_DNA"/>
</dbReference>
<feature type="transmembrane region" description="Helical" evidence="13">
    <location>
        <begin position="50"/>
        <end position="71"/>
    </location>
</feature>
<dbReference type="KEGG" id="hte:Hydth_0485"/>
<dbReference type="GO" id="GO:0008237">
    <property type="term" value="F:metallopeptidase activity"/>
    <property type="evidence" value="ECO:0007669"/>
    <property type="project" value="UniProtKB-KW"/>
</dbReference>
<evidence type="ECO:0000256" key="3">
    <source>
        <dbReference type="ARBA" id="ARBA00007931"/>
    </source>
</evidence>
<dbReference type="GO" id="GO:0006508">
    <property type="term" value="P:proteolysis"/>
    <property type="evidence" value="ECO:0007669"/>
    <property type="project" value="UniProtKB-KW"/>
</dbReference>
<dbReference type="InterPro" id="IPR044537">
    <property type="entry name" value="Rip2-like"/>
</dbReference>
<feature type="transmembrane region" description="Helical" evidence="13">
    <location>
        <begin position="180"/>
        <end position="200"/>
    </location>
</feature>
<evidence type="ECO:0000256" key="12">
    <source>
        <dbReference type="ARBA" id="ARBA00023136"/>
    </source>
</evidence>
<keyword evidence="6 13" id="KW-0812">Transmembrane</keyword>
<evidence type="ECO:0000259" key="14">
    <source>
        <dbReference type="Pfam" id="PF02163"/>
    </source>
</evidence>
<organism evidence="15 16">
    <name type="scientific">Hydrogenobacter thermophilus (strain DSM 6534 / IAM 12695 / TK-6)</name>
    <dbReference type="NCBI Taxonomy" id="608538"/>
    <lineage>
        <taxon>Bacteria</taxon>
        <taxon>Pseudomonadati</taxon>
        <taxon>Aquificota</taxon>
        <taxon>Aquificia</taxon>
        <taxon>Aquificales</taxon>
        <taxon>Aquificaceae</taxon>
        <taxon>Hydrogenobacter</taxon>
    </lineage>
</organism>
<dbReference type="PANTHER" id="PTHR35864">
    <property type="entry name" value="ZINC METALLOPROTEASE MJ0611-RELATED"/>
    <property type="match status" value="1"/>
</dbReference>
<evidence type="ECO:0000256" key="6">
    <source>
        <dbReference type="ARBA" id="ARBA00022692"/>
    </source>
</evidence>
<evidence type="ECO:0000256" key="4">
    <source>
        <dbReference type="ARBA" id="ARBA00022475"/>
    </source>
</evidence>
<feature type="transmembrane region" description="Helical" evidence="13">
    <location>
        <begin position="91"/>
        <end position="116"/>
    </location>
</feature>
<protein>
    <submittedName>
        <fullName evidence="15">Zn-dependent protease</fullName>
    </submittedName>
</protein>
<evidence type="ECO:0000256" key="13">
    <source>
        <dbReference type="SAM" id="Phobius"/>
    </source>
</evidence>
<feature type="domain" description="Peptidase M50" evidence="14">
    <location>
        <begin position="137"/>
        <end position="190"/>
    </location>
</feature>
<evidence type="ECO:0000256" key="8">
    <source>
        <dbReference type="ARBA" id="ARBA00022801"/>
    </source>
</evidence>
<sequence length="213" mass="23717">MDLREAVITIPAIMMAVILHEYAHGWMAYKMGDATAKEAGRLTINPIPHIDLFGTIILPAMFILVGSPILFGWAKPVPINPLRFRDLKLGTFFVSTAGIGMNLLLALLSGFFYRLIDAGYLDFLGSAVVLPLAIFCAKSVLINVVLAVFNAIPIPPLDGSRALMSFFSIKYWELFYRFEMYGFLIITLLLFTGVLGRIIYPPILFLYNLFLGS</sequence>
<gene>
    <name evidence="15" type="ordered locus">HTH_0487</name>
</gene>
<dbReference type="Pfam" id="PF02163">
    <property type="entry name" value="Peptidase_M50"/>
    <property type="match status" value="1"/>
</dbReference>
<keyword evidence="8" id="KW-0378">Hydrolase</keyword>
<dbReference type="STRING" id="608538.HTH_0487"/>
<evidence type="ECO:0000256" key="11">
    <source>
        <dbReference type="ARBA" id="ARBA00023049"/>
    </source>
</evidence>
<keyword evidence="7" id="KW-0479">Metal-binding</keyword>
<comment type="subcellular location">
    <subcellularLocation>
        <location evidence="2">Cell membrane</location>
        <topology evidence="2">Multi-pass membrane protein</topology>
    </subcellularLocation>
</comment>
<dbReference type="OrthoDB" id="9800627at2"/>
<comment type="cofactor">
    <cofactor evidence="1">
        <name>Zn(2+)</name>
        <dbReference type="ChEBI" id="CHEBI:29105"/>
    </cofactor>
</comment>
<keyword evidence="11" id="KW-0482">Metalloprotease</keyword>
<dbReference type="PATRIC" id="fig|608538.5.peg.490"/>
<dbReference type="AlphaFoldDB" id="D3DGJ9"/>
<evidence type="ECO:0000313" key="15">
    <source>
        <dbReference type="EMBL" id="BAI68951.1"/>
    </source>
</evidence>
<dbReference type="RefSeq" id="WP_012963134.1">
    <property type="nucleotide sequence ID" value="NC_013799.1"/>
</dbReference>
<dbReference type="eggNOG" id="COG1994">
    <property type="taxonomic scope" value="Bacteria"/>
</dbReference>
<proteinExistence type="inferred from homology"/>
<evidence type="ECO:0000256" key="9">
    <source>
        <dbReference type="ARBA" id="ARBA00022833"/>
    </source>
</evidence>
<dbReference type="GO" id="GO:0046872">
    <property type="term" value="F:metal ion binding"/>
    <property type="evidence" value="ECO:0007669"/>
    <property type="project" value="UniProtKB-KW"/>
</dbReference>
<keyword evidence="5 15" id="KW-0645">Protease</keyword>
<keyword evidence="4" id="KW-1003">Cell membrane</keyword>
<evidence type="ECO:0000256" key="10">
    <source>
        <dbReference type="ARBA" id="ARBA00022989"/>
    </source>
</evidence>